<organism evidence="2 3">
    <name type="scientific">Hydrogenispora ethanolica</name>
    <dbReference type="NCBI Taxonomy" id="1082276"/>
    <lineage>
        <taxon>Bacteria</taxon>
        <taxon>Bacillati</taxon>
        <taxon>Bacillota</taxon>
        <taxon>Hydrogenispora</taxon>
    </lineage>
</organism>
<sequence length="297" mass="34089">MINEELARRNKENHSFSDYVPGSATNEYNQVIAKATQKIEAAKLIVSDENKARLDTLLERYKVKYAEWINNSNANGARHVSVMISGSSNYPMGKHEKYLSRERTLWGEYDHIKDMINDGISRIINCERIISSDNPNAIELLKEKIAKLERNQEMMKAANKIIRSKSEMSDKINSLVEVGFTEEQAEKLFVPDCYGGIGFEPFELTNNSANIRRLKQRLEGLERKHNDSPTEKETDGIKIFENVEANRVQIFFPSIPASNVRNYLKSNGFHWSPSNSCWQRMRSVQASHIAEKVIEMV</sequence>
<dbReference type="AlphaFoldDB" id="A0A4R1S645"/>
<feature type="compositionally biased region" description="Basic and acidic residues" evidence="1">
    <location>
        <begin position="1"/>
        <end position="15"/>
    </location>
</feature>
<feature type="region of interest" description="Disordered" evidence="1">
    <location>
        <begin position="1"/>
        <end position="21"/>
    </location>
</feature>
<accession>A0A4R1S645</accession>
<keyword evidence="3" id="KW-1185">Reference proteome</keyword>
<evidence type="ECO:0000313" key="2">
    <source>
        <dbReference type="EMBL" id="TCL74260.1"/>
    </source>
</evidence>
<reference evidence="2 3" key="1">
    <citation type="submission" date="2019-03" db="EMBL/GenBank/DDBJ databases">
        <title>Genomic Encyclopedia of Type Strains, Phase IV (KMG-IV): sequencing the most valuable type-strain genomes for metagenomic binning, comparative biology and taxonomic classification.</title>
        <authorList>
            <person name="Goeker M."/>
        </authorList>
    </citation>
    <scope>NUCLEOTIDE SEQUENCE [LARGE SCALE GENOMIC DNA]</scope>
    <source>
        <strain evidence="2 3">LX-B</strain>
    </source>
</reference>
<dbReference type="Proteomes" id="UP000295008">
    <property type="component" value="Unassembled WGS sequence"/>
</dbReference>
<name>A0A4R1S645_HYDET</name>
<evidence type="ECO:0000313" key="3">
    <source>
        <dbReference type="Proteomes" id="UP000295008"/>
    </source>
</evidence>
<dbReference type="RefSeq" id="WP_132013246.1">
    <property type="nucleotide sequence ID" value="NZ_SLUN01000004.1"/>
</dbReference>
<comment type="caution">
    <text evidence="2">The sequence shown here is derived from an EMBL/GenBank/DDBJ whole genome shotgun (WGS) entry which is preliminary data.</text>
</comment>
<gene>
    <name evidence="2" type="ORF">EDC14_1004198</name>
</gene>
<protein>
    <submittedName>
        <fullName evidence="2">Uncharacterized protein</fullName>
    </submittedName>
</protein>
<dbReference type="EMBL" id="SLUN01000004">
    <property type="protein sequence ID" value="TCL74260.1"/>
    <property type="molecule type" value="Genomic_DNA"/>
</dbReference>
<evidence type="ECO:0000256" key="1">
    <source>
        <dbReference type="SAM" id="MobiDB-lite"/>
    </source>
</evidence>
<proteinExistence type="predicted"/>
<dbReference type="OrthoDB" id="9803716at2"/>